<evidence type="ECO:0000256" key="9">
    <source>
        <dbReference type="SAM" id="MobiDB-lite"/>
    </source>
</evidence>
<dbReference type="InterPro" id="IPR044576">
    <property type="entry name" value="At4g25390-like"/>
</dbReference>
<feature type="compositionally biased region" description="Basic and acidic residues" evidence="9">
    <location>
        <begin position="260"/>
        <end position="274"/>
    </location>
</feature>
<dbReference type="PANTHER" id="PTHR46821">
    <property type="entry name" value="OS07G0586332 PROTEIN"/>
    <property type="match status" value="1"/>
</dbReference>
<reference evidence="11" key="1">
    <citation type="submission" date="2023-10" db="EMBL/GenBank/DDBJ databases">
        <title>Chromosome-level genome of the transformable northern wattle, Acacia crassicarpa.</title>
        <authorList>
            <person name="Massaro I."/>
            <person name="Sinha N.R."/>
            <person name="Poethig S."/>
            <person name="Leichty A.R."/>
        </authorList>
    </citation>
    <scope>NUCLEOTIDE SEQUENCE</scope>
    <source>
        <strain evidence="11">Acra3RX</strain>
        <tissue evidence="11">Leaf</tissue>
    </source>
</reference>
<dbReference type="AlphaFoldDB" id="A0AAE1N5I9"/>
<comment type="catalytic activity">
    <reaction evidence="7">
        <text>L-threonyl-[protein] + ATP = O-phospho-L-threonyl-[protein] + ADP + H(+)</text>
        <dbReference type="Rhea" id="RHEA:46608"/>
        <dbReference type="Rhea" id="RHEA-COMP:11060"/>
        <dbReference type="Rhea" id="RHEA-COMP:11605"/>
        <dbReference type="ChEBI" id="CHEBI:15378"/>
        <dbReference type="ChEBI" id="CHEBI:30013"/>
        <dbReference type="ChEBI" id="CHEBI:30616"/>
        <dbReference type="ChEBI" id="CHEBI:61977"/>
        <dbReference type="ChEBI" id="CHEBI:456216"/>
        <dbReference type="EC" id="2.7.11.1"/>
    </reaction>
</comment>
<dbReference type="InterPro" id="IPR011009">
    <property type="entry name" value="Kinase-like_dom_sf"/>
</dbReference>
<dbReference type="Gene3D" id="1.10.510.10">
    <property type="entry name" value="Transferase(Phosphotransferase) domain 1"/>
    <property type="match status" value="2"/>
</dbReference>
<dbReference type="SUPFAM" id="SSF56112">
    <property type="entry name" value="Protein kinase-like (PK-like)"/>
    <property type="match status" value="1"/>
</dbReference>
<dbReference type="Proteomes" id="UP001293593">
    <property type="component" value="Unassembled WGS sequence"/>
</dbReference>
<gene>
    <name evidence="11" type="ORF">QN277_000094</name>
</gene>
<dbReference type="InterPro" id="IPR000719">
    <property type="entry name" value="Prot_kinase_dom"/>
</dbReference>
<evidence type="ECO:0000256" key="3">
    <source>
        <dbReference type="ARBA" id="ARBA00022679"/>
    </source>
</evidence>
<dbReference type="EC" id="2.7.11.1" evidence="1"/>
<feature type="domain" description="Protein kinase" evidence="10">
    <location>
        <begin position="65"/>
        <end position="483"/>
    </location>
</feature>
<organism evidence="11 12">
    <name type="scientific">Acacia crassicarpa</name>
    <name type="common">northern wattle</name>
    <dbReference type="NCBI Taxonomy" id="499986"/>
    <lineage>
        <taxon>Eukaryota</taxon>
        <taxon>Viridiplantae</taxon>
        <taxon>Streptophyta</taxon>
        <taxon>Embryophyta</taxon>
        <taxon>Tracheophyta</taxon>
        <taxon>Spermatophyta</taxon>
        <taxon>Magnoliopsida</taxon>
        <taxon>eudicotyledons</taxon>
        <taxon>Gunneridae</taxon>
        <taxon>Pentapetalae</taxon>
        <taxon>rosids</taxon>
        <taxon>fabids</taxon>
        <taxon>Fabales</taxon>
        <taxon>Fabaceae</taxon>
        <taxon>Caesalpinioideae</taxon>
        <taxon>mimosoid clade</taxon>
        <taxon>Acacieae</taxon>
        <taxon>Acacia</taxon>
    </lineage>
</organism>
<dbReference type="GO" id="GO:0004674">
    <property type="term" value="F:protein serine/threonine kinase activity"/>
    <property type="evidence" value="ECO:0007669"/>
    <property type="project" value="UniProtKB-KW"/>
</dbReference>
<dbReference type="FunFam" id="1.10.510.10:FF:001023">
    <property type="entry name" value="Os07g0541700 protein"/>
    <property type="match status" value="1"/>
</dbReference>
<comment type="caution">
    <text evidence="11">The sequence shown here is derived from an EMBL/GenBank/DDBJ whole genome shotgun (WGS) entry which is preliminary data.</text>
</comment>
<dbReference type="InterPro" id="IPR008271">
    <property type="entry name" value="Ser/Thr_kinase_AS"/>
</dbReference>
<dbReference type="Pfam" id="PF00069">
    <property type="entry name" value="Pkinase"/>
    <property type="match status" value="2"/>
</dbReference>
<accession>A0AAE1N5I9</accession>
<evidence type="ECO:0000256" key="5">
    <source>
        <dbReference type="ARBA" id="ARBA00022777"/>
    </source>
</evidence>
<dbReference type="PROSITE" id="PS50011">
    <property type="entry name" value="PROTEIN_KINASE_DOM"/>
    <property type="match status" value="1"/>
</dbReference>
<keyword evidence="2" id="KW-0723">Serine/threonine-protein kinase</keyword>
<keyword evidence="3" id="KW-0808">Transferase</keyword>
<dbReference type="PROSITE" id="PS51257">
    <property type="entry name" value="PROKAR_LIPOPROTEIN"/>
    <property type="match status" value="1"/>
</dbReference>
<dbReference type="GO" id="GO:0005524">
    <property type="term" value="F:ATP binding"/>
    <property type="evidence" value="ECO:0007669"/>
    <property type="project" value="UniProtKB-KW"/>
</dbReference>
<keyword evidence="6" id="KW-0067">ATP-binding</keyword>
<dbReference type="Gene3D" id="3.30.200.20">
    <property type="entry name" value="Phosphorylase Kinase, domain 1"/>
    <property type="match status" value="1"/>
</dbReference>
<dbReference type="SMART" id="SM00220">
    <property type="entry name" value="S_TKc"/>
    <property type="match status" value="1"/>
</dbReference>
<evidence type="ECO:0000256" key="1">
    <source>
        <dbReference type="ARBA" id="ARBA00012513"/>
    </source>
</evidence>
<keyword evidence="12" id="KW-1185">Reference proteome</keyword>
<evidence type="ECO:0000256" key="2">
    <source>
        <dbReference type="ARBA" id="ARBA00022527"/>
    </source>
</evidence>
<evidence type="ECO:0000256" key="7">
    <source>
        <dbReference type="ARBA" id="ARBA00047899"/>
    </source>
</evidence>
<proteinExistence type="predicted"/>
<evidence type="ECO:0000259" key="10">
    <source>
        <dbReference type="PROSITE" id="PS50011"/>
    </source>
</evidence>
<keyword evidence="5" id="KW-0418">Kinase</keyword>
<comment type="catalytic activity">
    <reaction evidence="8">
        <text>L-seryl-[protein] + ATP = O-phospho-L-seryl-[protein] + ADP + H(+)</text>
        <dbReference type="Rhea" id="RHEA:17989"/>
        <dbReference type="Rhea" id="RHEA-COMP:9863"/>
        <dbReference type="Rhea" id="RHEA-COMP:11604"/>
        <dbReference type="ChEBI" id="CHEBI:15378"/>
        <dbReference type="ChEBI" id="CHEBI:29999"/>
        <dbReference type="ChEBI" id="CHEBI:30616"/>
        <dbReference type="ChEBI" id="CHEBI:83421"/>
        <dbReference type="ChEBI" id="CHEBI:456216"/>
        <dbReference type="EC" id="2.7.11.1"/>
    </reaction>
</comment>
<protein>
    <recommendedName>
        <fullName evidence="1">non-specific serine/threonine protein kinase</fullName>
        <ecNumber evidence="1">2.7.11.1</ecNumber>
    </recommendedName>
</protein>
<evidence type="ECO:0000313" key="11">
    <source>
        <dbReference type="EMBL" id="KAK4283102.1"/>
    </source>
</evidence>
<name>A0AAE1N5I9_9FABA</name>
<evidence type="ECO:0000256" key="4">
    <source>
        <dbReference type="ARBA" id="ARBA00022741"/>
    </source>
</evidence>
<keyword evidence="4" id="KW-0547">Nucleotide-binding</keyword>
<dbReference type="EMBL" id="JAWXYG010000001">
    <property type="protein sequence ID" value="KAK4283102.1"/>
    <property type="molecule type" value="Genomic_DNA"/>
</dbReference>
<sequence>MPSRRRHSSTAPPEVVAVEPYPPTCSLFFLACFRRHTRKRTTPSSDSESKPPHRFSYSSLLHATASFSTRIGNGGFGPVFSGVLPLTRKPIAVKLMDSASFQGEREFHNELFFASKLCSQHIVVAIGSASDRDRRRFLLVYDLMPNGSLQDALLRRKKPELMDWKKRFAIIIDIAKGIRDLHSCDPPVIHGDIKPSNILLDASFSAKISDFGLARLKSESHYFDIFSGIDYSGSVVEETESVITGFEEKTESMSETSPVNRDRGTKNVERLKSRSMKDCWRKEDDEKNKSKKENKNKKKGFYSDEEAFDREIKKKGTRSIDWWFDGIRRNSHDSLSGEIQIPKSGGISSTPSLKGTVCYVAPECSHGSGEMTEKCDVYSFGVLLLVIVSGKRPIEVEIGSPLSEIQRGNLIYWARHCARNGKLLELVDQRMSMKLSDKEQALLCIKVALLCLVKTPSPRPSMEEVLRILCGAMEPPQLPTEYLSSSSPSPFPFKSGKIFQ</sequence>
<evidence type="ECO:0000313" key="12">
    <source>
        <dbReference type="Proteomes" id="UP001293593"/>
    </source>
</evidence>
<dbReference type="PANTHER" id="PTHR46821:SF7">
    <property type="entry name" value="PROTEIN KINASE SUPERFAMILY PROTEIN"/>
    <property type="match status" value="1"/>
</dbReference>
<feature type="region of interest" description="Disordered" evidence="9">
    <location>
        <begin position="246"/>
        <end position="274"/>
    </location>
</feature>
<evidence type="ECO:0000256" key="8">
    <source>
        <dbReference type="ARBA" id="ARBA00048679"/>
    </source>
</evidence>
<evidence type="ECO:0000256" key="6">
    <source>
        <dbReference type="ARBA" id="ARBA00022840"/>
    </source>
</evidence>
<dbReference type="PROSITE" id="PS00108">
    <property type="entry name" value="PROTEIN_KINASE_ST"/>
    <property type="match status" value="1"/>
</dbReference>